<keyword evidence="1" id="KW-1133">Transmembrane helix</keyword>
<keyword evidence="1" id="KW-0812">Transmembrane</keyword>
<evidence type="ECO:0000256" key="1">
    <source>
        <dbReference type="SAM" id="Phobius"/>
    </source>
</evidence>
<keyword evidence="1" id="KW-0472">Membrane</keyword>
<gene>
    <name evidence="2" type="ORF">GCM10023349_29410</name>
</gene>
<evidence type="ECO:0000313" key="2">
    <source>
        <dbReference type="EMBL" id="GAA4708739.1"/>
    </source>
</evidence>
<dbReference type="EMBL" id="BAABKM010000002">
    <property type="protein sequence ID" value="GAA4708739.1"/>
    <property type="molecule type" value="Genomic_DNA"/>
</dbReference>
<dbReference type="Proteomes" id="UP001499974">
    <property type="component" value="Unassembled WGS sequence"/>
</dbReference>
<organism evidence="2 3">
    <name type="scientific">Nocardioides conyzicola</name>
    <dbReference type="NCBI Taxonomy" id="1651781"/>
    <lineage>
        <taxon>Bacteria</taxon>
        <taxon>Bacillati</taxon>
        <taxon>Actinomycetota</taxon>
        <taxon>Actinomycetes</taxon>
        <taxon>Propionibacteriales</taxon>
        <taxon>Nocardioidaceae</taxon>
        <taxon>Nocardioides</taxon>
    </lineage>
</organism>
<sequence>MRTVMAVAAVLGGLCWIAALWVAPLGAVGAVLLALAVVGAGAGLASRSATWLRVIAGVCFLGLVASVLLLLRDAADDGAILTAAGVTATLVGVVVLSRGPTHAHRGSHAA</sequence>
<proteinExistence type="predicted"/>
<evidence type="ECO:0000313" key="3">
    <source>
        <dbReference type="Proteomes" id="UP001499974"/>
    </source>
</evidence>
<dbReference type="RefSeq" id="WP_345522112.1">
    <property type="nucleotide sequence ID" value="NZ_BAABKM010000002.1"/>
</dbReference>
<comment type="caution">
    <text evidence="2">The sequence shown here is derived from an EMBL/GenBank/DDBJ whole genome shotgun (WGS) entry which is preliminary data.</text>
</comment>
<feature type="transmembrane region" description="Helical" evidence="1">
    <location>
        <begin position="51"/>
        <end position="72"/>
    </location>
</feature>
<protein>
    <submittedName>
        <fullName evidence="2">Uncharacterized protein</fullName>
    </submittedName>
</protein>
<feature type="transmembrane region" description="Helical" evidence="1">
    <location>
        <begin position="78"/>
        <end position="96"/>
    </location>
</feature>
<accession>A0ABP8XMF8</accession>
<keyword evidence="3" id="KW-1185">Reference proteome</keyword>
<name>A0ABP8XMF8_9ACTN</name>
<reference evidence="3" key="1">
    <citation type="journal article" date="2019" name="Int. J. Syst. Evol. Microbiol.">
        <title>The Global Catalogue of Microorganisms (GCM) 10K type strain sequencing project: providing services to taxonomists for standard genome sequencing and annotation.</title>
        <authorList>
            <consortium name="The Broad Institute Genomics Platform"/>
            <consortium name="The Broad Institute Genome Sequencing Center for Infectious Disease"/>
            <person name="Wu L."/>
            <person name="Ma J."/>
        </authorList>
    </citation>
    <scope>NUCLEOTIDE SEQUENCE [LARGE SCALE GENOMIC DNA]</scope>
    <source>
        <strain evidence="3">JCM 18531</strain>
    </source>
</reference>